<name>A0A1E1KWW5_9HELO</name>
<reference evidence="2" key="1">
    <citation type="submission" date="2016-03" db="EMBL/GenBank/DDBJ databases">
        <authorList>
            <person name="Guldener U."/>
        </authorList>
    </citation>
    <scope>NUCLEOTIDE SEQUENCE [LARGE SCALE GENOMIC DNA]</scope>
    <source>
        <strain evidence="2">04CH-RAC-A.6.1</strain>
    </source>
</reference>
<sequence>MASVDMQTSSPHAVSITFFTAAAALPRVLSALDLDISTTFTRSATAPATKRAIPGPGLPIGAFAFIHEGCKNLARQEEHGCYHLFQHHGQRATGNVG</sequence>
<dbReference type="Proteomes" id="UP000178912">
    <property type="component" value="Unassembled WGS sequence"/>
</dbReference>
<gene>
    <name evidence="1" type="ORF">RAG0_09740</name>
</gene>
<accession>A0A1E1KWW5</accession>
<protein>
    <submittedName>
        <fullName evidence="1">Uncharacterized protein</fullName>
    </submittedName>
</protein>
<dbReference type="EMBL" id="FJUX01000057">
    <property type="protein sequence ID" value="CZT02718.1"/>
    <property type="molecule type" value="Genomic_DNA"/>
</dbReference>
<keyword evidence="2" id="KW-1185">Reference proteome</keyword>
<organism evidence="1 2">
    <name type="scientific">Rhynchosporium agropyri</name>
    <dbReference type="NCBI Taxonomy" id="914238"/>
    <lineage>
        <taxon>Eukaryota</taxon>
        <taxon>Fungi</taxon>
        <taxon>Dikarya</taxon>
        <taxon>Ascomycota</taxon>
        <taxon>Pezizomycotina</taxon>
        <taxon>Leotiomycetes</taxon>
        <taxon>Helotiales</taxon>
        <taxon>Ploettnerulaceae</taxon>
        <taxon>Rhynchosporium</taxon>
    </lineage>
</organism>
<evidence type="ECO:0000313" key="2">
    <source>
        <dbReference type="Proteomes" id="UP000178912"/>
    </source>
</evidence>
<proteinExistence type="predicted"/>
<evidence type="ECO:0000313" key="1">
    <source>
        <dbReference type="EMBL" id="CZT02718.1"/>
    </source>
</evidence>
<dbReference type="AlphaFoldDB" id="A0A1E1KWW5"/>